<gene>
    <name evidence="4" type="ORF">LY90DRAFT_640050</name>
</gene>
<feature type="coiled-coil region" evidence="3">
    <location>
        <begin position="1242"/>
        <end position="1283"/>
    </location>
</feature>
<dbReference type="SUPFAM" id="SSF48403">
    <property type="entry name" value="Ankyrin repeat"/>
    <property type="match status" value="1"/>
</dbReference>
<dbReference type="Pfam" id="PF12796">
    <property type="entry name" value="Ank_2"/>
    <property type="match status" value="1"/>
</dbReference>
<dbReference type="EMBL" id="MCOG01000471">
    <property type="protein sequence ID" value="ORY03918.1"/>
    <property type="molecule type" value="Genomic_DNA"/>
</dbReference>
<keyword evidence="1" id="KW-0677">Repeat</keyword>
<dbReference type="InterPro" id="IPR036770">
    <property type="entry name" value="Ankyrin_rpt-contain_sf"/>
</dbReference>
<dbReference type="SMART" id="SM00248">
    <property type="entry name" value="ANK"/>
    <property type="match status" value="11"/>
</dbReference>
<keyword evidence="3" id="KW-0175">Coiled coil</keyword>
<keyword evidence="5" id="KW-1185">Reference proteome</keyword>
<sequence length="1289" mass="154296">MSNIVKKRKLLRDKITKYLSNDKSNFEDFKSYLIDNDFILSEINNEKFDILTFTIENIKYENESAYSLIKFIYDEFEYKNINYTIVIKDIPKTPLFSAIVRDKLNIADYLISLKAKIYYINSKNLNIFEYINEYYLEKKVNGRIINFIFNKLNKIENDKNKKAFIIEMCLNVKYSIFKLIPNFVKKKKFNILKNIFQCYSINNFNEYTSHKCLIDLLMAYKKKTPLSDEKILTYSDQIPIYFEISPISYEKVIETLDENTIIKNKLKYNKTVNYKMLKFLLSYEINKNQAILIKINRTSIYEAIITDNRYNLKLDKKLNIFKELLEIDSDFNHYEIFEKNLNLLKYSNKYFLITIIMNIIKENKILISKIKFYEIIIEYIKISNLLGIEEILKSLLFFENVVLSEDKVNDIIINLIEYFYKDEKNQNLKSFYLILNILFENRTFNSNIDFENIIKYLPKEIIKNIDFGKILLELIKNPDITYDVFQNFWVLIFHSKEINLSQFNFDEIIINALGNNIIGKKIIQGILANLINFDQNNYLVSIECTIMNLTIIDLTNEDNNTKDLTTENTKTINLSNESDNIIDLTKEDKYIIDLTDENSINKYELTNKNNSMNNSNCINDSFKNIKSNNENKINKINNKIGNEYPLVIAFNNCISGNNNGVYEKIYNDLNYYNYKEKEIAIFKTLLEYGADLNIKINNKNTILEESMEKNLHLINKVIFDFLIKENKREEREKEKTFNMKKLEKRKDRNKYNNYIQKEEPYYRKHNKNIFTNKKYILNNKYEKESIDLLNKNNIKRHNYTNDKMVIHQRKRNREVSEEIYNEKAKKYKYDKIIKNRTLKYIENKFTPLVSDYLFKKNFDIKKWIDSDNVNGEDNYDYTIIYYALLKEDREAIKYIIKIGSNNMISTSIFKHQTIIHVSVFLGLKDIFLDIIQGGQKILETVNHEEDNTGLFKSIVLNDHFSLYDKKKVINDLCSYIEINKIKIYRNPLVNLMNMKSEDNACKLASFLLKKTNLKVDNTFKDIFKNSLEFAIEYNLYNFVKLLLKKTFRRNYHNFYKALKSAIVKAIKVKNIKILELLLGEFKGNINWFNSLGECPIKLAVDSNDLNMVKLLVERKCNIEDKIIYSRKYSILYYSLTKNDSNVDIIKYFISLEAKMNIENENEFEKLFRRLDNTGKISLLKYFVNCKEKEFMEKFLKYTITFNRLDILKILFENNFNPEQKIEKRTLWKFARNLNNSKLFLYLKRKRQEFVLKNRKNKELRRKKRRLRKKKKQAKKKLNSLNLKENKLIK</sequence>
<keyword evidence="2" id="KW-0040">ANK repeat</keyword>
<comment type="caution">
    <text evidence="4">The sequence shown here is derived from an EMBL/GenBank/DDBJ whole genome shotgun (WGS) entry which is preliminary data.</text>
</comment>
<dbReference type="STRING" id="1754190.A0A1Y1Z0V8"/>
<evidence type="ECO:0000256" key="3">
    <source>
        <dbReference type="SAM" id="Coils"/>
    </source>
</evidence>
<accession>A0A1Y1Z0V8</accession>
<dbReference type="InterPro" id="IPR002110">
    <property type="entry name" value="Ankyrin_rpt"/>
</dbReference>
<evidence type="ECO:0000256" key="1">
    <source>
        <dbReference type="ARBA" id="ARBA00022737"/>
    </source>
</evidence>
<dbReference type="PANTHER" id="PTHR24198">
    <property type="entry name" value="ANKYRIN REPEAT AND PROTEIN KINASE DOMAIN-CONTAINING PROTEIN"/>
    <property type="match status" value="1"/>
</dbReference>
<organism evidence="4 5">
    <name type="scientific">Neocallimastix californiae</name>
    <dbReference type="NCBI Taxonomy" id="1754190"/>
    <lineage>
        <taxon>Eukaryota</taxon>
        <taxon>Fungi</taxon>
        <taxon>Fungi incertae sedis</taxon>
        <taxon>Chytridiomycota</taxon>
        <taxon>Chytridiomycota incertae sedis</taxon>
        <taxon>Neocallimastigomycetes</taxon>
        <taxon>Neocallimastigales</taxon>
        <taxon>Neocallimastigaceae</taxon>
        <taxon>Neocallimastix</taxon>
    </lineage>
</organism>
<evidence type="ECO:0000313" key="5">
    <source>
        <dbReference type="Proteomes" id="UP000193920"/>
    </source>
</evidence>
<dbReference type="Proteomes" id="UP000193920">
    <property type="component" value="Unassembled WGS sequence"/>
</dbReference>
<name>A0A1Y1Z0V8_9FUNG</name>
<dbReference type="PANTHER" id="PTHR24198:SF165">
    <property type="entry name" value="ANKYRIN REPEAT-CONTAINING PROTEIN-RELATED"/>
    <property type="match status" value="1"/>
</dbReference>
<dbReference type="OrthoDB" id="1577640at2759"/>
<protein>
    <submittedName>
        <fullName evidence="4">Ankyrin</fullName>
    </submittedName>
</protein>
<dbReference type="Gene3D" id="1.25.40.20">
    <property type="entry name" value="Ankyrin repeat-containing domain"/>
    <property type="match status" value="1"/>
</dbReference>
<evidence type="ECO:0000256" key="2">
    <source>
        <dbReference type="ARBA" id="ARBA00023043"/>
    </source>
</evidence>
<proteinExistence type="predicted"/>
<evidence type="ECO:0000313" key="4">
    <source>
        <dbReference type="EMBL" id="ORY03918.1"/>
    </source>
</evidence>
<reference evidence="4 5" key="1">
    <citation type="submission" date="2016-08" db="EMBL/GenBank/DDBJ databases">
        <title>A Parts List for Fungal Cellulosomes Revealed by Comparative Genomics.</title>
        <authorList>
            <consortium name="DOE Joint Genome Institute"/>
            <person name="Haitjema C.H."/>
            <person name="Gilmore S.P."/>
            <person name="Henske J.K."/>
            <person name="Solomon K.V."/>
            <person name="De Groot R."/>
            <person name="Kuo A."/>
            <person name="Mondo S.J."/>
            <person name="Salamov A.A."/>
            <person name="Labutti K."/>
            <person name="Zhao Z."/>
            <person name="Chiniquy J."/>
            <person name="Barry K."/>
            <person name="Brewer H.M."/>
            <person name="Purvine S.O."/>
            <person name="Wright A.T."/>
            <person name="Boxma B."/>
            <person name="Van Alen T."/>
            <person name="Hackstein J.H."/>
            <person name="Baker S.E."/>
            <person name="Grigoriev I.V."/>
            <person name="O'Malley M.A."/>
        </authorList>
    </citation>
    <scope>NUCLEOTIDE SEQUENCE [LARGE SCALE GENOMIC DNA]</scope>
    <source>
        <strain evidence="4 5">G1</strain>
    </source>
</reference>